<comment type="caution">
    <text evidence="1">The sequence shown here is derived from an EMBL/GenBank/DDBJ whole genome shotgun (WGS) entry which is preliminary data.</text>
</comment>
<protein>
    <submittedName>
        <fullName evidence="1">Uncharacterized protein</fullName>
    </submittedName>
</protein>
<reference evidence="1" key="1">
    <citation type="submission" date="2022-10" db="EMBL/GenBank/DDBJ databases">
        <title>Chryseobacterium sp. nov., a novel bacterial species.</title>
        <authorList>
            <person name="Cao Y."/>
        </authorList>
    </citation>
    <scope>NUCLEOTIDE SEQUENCE</scope>
    <source>
        <strain evidence="1">CCTCC AB2015118</strain>
    </source>
</reference>
<organism evidence="1 2">
    <name type="scientific">Chryseobacterium formosus</name>
    <dbReference type="NCBI Taxonomy" id="1537363"/>
    <lineage>
        <taxon>Bacteria</taxon>
        <taxon>Pseudomonadati</taxon>
        <taxon>Bacteroidota</taxon>
        <taxon>Flavobacteriia</taxon>
        <taxon>Flavobacteriales</taxon>
        <taxon>Weeksellaceae</taxon>
        <taxon>Chryseobacterium group</taxon>
        <taxon>Chryseobacterium</taxon>
    </lineage>
</organism>
<proteinExistence type="predicted"/>
<accession>A0ABT3XS04</accession>
<dbReference type="EMBL" id="JAOVZW010000008">
    <property type="protein sequence ID" value="MCX8523901.1"/>
    <property type="molecule type" value="Genomic_DNA"/>
</dbReference>
<evidence type="ECO:0000313" key="2">
    <source>
        <dbReference type="Proteomes" id="UP001073122"/>
    </source>
</evidence>
<dbReference type="RefSeq" id="WP_267265205.1">
    <property type="nucleotide sequence ID" value="NZ_JAOVZW010000008.1"/>
</dbReference>
<dbReference type="Proteomes" id="UP001073122">
    <property type="component" value="Unassembled WGS sequence"/>
</dbReference>
<gene>
    <name evidence="1" type="ORF">OF897_08180</name>
</gene>
<name>A0ABT3XS04_9FLAO</name>
<keyword evidence="2" id="KW-1185">Reference proteome</keyword>
<sequence length="114" mass="12941">MYKLTNNVDIEIIIGQQLSATPRLLLYDVAIYLTTCNSSKEITDEILTTNGSDRGWLFTEDNDTFRFNAQDNLLASICIDYSELDRYPDGMFDLVTEAKKIVGIPKLIYIVHGL</sequence>
<evidence type="ECO:0000313" key="1">
    <source>
        <dbReference type="EMBL" id="MCX8523901.1"/>
    </source>
</evidence>